<proteinExistence type="predicted"/>
<gene>
    <name evidence="1" type="ORF">CTRU02_206467</name>
</gene>
<sequence length="134" mass="14630">MHFQSTIILSSLVAAASAVSTCASGAPSVSSRDNYWFSRQSNGIHVATWPQGYANYAAPSLNSKQGVLQIVNQSQTRKSICLMKGDVGFTCYWLNAGDTCKTNIQVSPEWSVKVSFKRCMSDVLLRLLFKVGDV</sequence>
<evidence type="ECO:0000313" key="2">
    <source>
        <dbReference type="Proteomes" id="UP000805649"/>
    </source>
</evidence>
<comment type="caution">
    <text evidence="1">The sequence shown here is derived from an EMBL/GenBank/DDBJ whole genome shotgun (WGS) entry which is preliminary data.</text>
</comment>
<reference evidence="1 2" key="1">
    <citation type="journal article" date="2020" name="Phytopathology">
        <title>Genome Sequence Resources of Colletotrichum truncatum, C. plurivorum, C. musicola, and C. sojae: Four Species Pathogenic to Soybean (Glycine max).</title>
        <authorList>
            <person name="Rogerio F."/>
            <person name="Boufleur T.R."/>
            <person name="Ciampi-Guillardi M."/>
            <person name="Sukno S.A."/>
            <person name="Thon M.R."/>
            <person name="Massola Junior N.S."/>
            <person name="Baroncelli R."/>
        </authorList>
    </citation>
    <scope>NUCLEOTIDE SEQUENCE [LARGE SCALE GENOMIC DNA]</scope>
    <source>
        <strain evidence="1 2">CMES1059</strain>
    </source>
</reference>
<name>A0ACC3Z6Y5_COLTU</name>
<evidence type="ECO:0000313" key="1">
    <source>
        <dbReference type="EMBL" id="KAL0939857.1"/>
    </source>
</evidence>
<protein>
    <submittedName>
        <fullName evidence="1">Uncharacterized protein</fullName>
    </submittedName>
</protein>
<dbReference type="EMBL" id="VUJX02000003">
    <property type="protein sequence ID" value="KAL0939857.1"/>
    <property type="molecule type" value="Genomic_DNA"/>
</dbReference>
<dbReference type="Proteomes" id="UP000805649">
    <property type="component" value="Unassembled WGS sequence"/>
</dbReference>
<organism evidence="1 2">
    <name type="scientific">Colletotrichum truncatum</name>
    <name type="common">Anthracnose fungus</name>
    <name type="synonym">Colletotrichum capsici</name>
    <dbReference type="NCBI Taxonomy" id="5467"/>
    <lineage>
        <taxon>Eukaryota</taxon>
        <taxon>Fungi</taxon>
        <taxon>Dikarya</taxon>
        <taxon>Ascomycota</taxon>
        <taxon>Pezizomycotina</taxon>
        <taxon>Sordariomycetes</taxon>
        <taxon>Hypocreomycetidae</taxon>
        <taxon>Glomerellales</taxon>
        <taxon>Glomerellaceae</taxon>
        <taxon>Colletotrichum</taxon>
        <taxon>Colletotrichum truncatum species complex</taxon>
    </lineage>
</organism>
<accession>A0ACC3Z6Y5</accession>
<keyword evidence="2" id="KW-1185">Reference proteome</keyword>